<dbReference type="EMBL" id="JABEBT010000063">
    <property type="protein sequence ID" value="KAF7634147.1"/>
    <property type="molecule type" value="Genomic_DNA"/>
</dbReference>
<evidence type="ECO:0000313" key="4">
    <source>
        <dbReference type="Proteomes" id="UP000605970"/>
    </source>
</evidence>
<feature type="chain" id="PRO_5035752383" evidence="2">
    <location>
        <begin position="23"/>
        <end position="376"/>
    </location>
</feature>
<comment type="caution">
    <text evidence="3">The sequence shown here is derived from an EMBL/GenBank/DDBJ whole genome shotgun (WGS) entry which is preliminary data.</text>
</comment>
<feature type="compositionally biased region" description="Basic residues" evidence="1">
    <location>
        <begin position="345"/>
        <end position="363"/>
    </location>
</feature>
<keyword evidence="4" id="KW-1185">Reference proteome</keyword>
<reference evidence="3" key="1">
    <citation type="journal article" date="2020" name="Ecol. Evol.">
        <title>Genome structure and content of the rice root-knot nematode (Meloidogyne graminicola).</title>
        <authorList>
            <person name="Phan N.T."/>
            <person name="Danchin E.G.J."/>
            <person name="Klopp C."/>
            <person name="Perfus-Barbeoch L."/>
            <person name="Kozlowski D.K."/>
            <person name="Koutsovoulos G.D."/>
            <person name="Lopez-Roques C."/>
            <person name="Bouchez O."/>
            <person name="Zahm M."/>
            <person name="Besnard G."/>
            <person name="Bellafiore S."/>
        </authorList>
    </citation>
    <scope>NUCLEOTIDE SEQUENCE</scope>
    <source>
        <strain evidence="3">VN-18</strain>
    </source>
</reference>
<evidence type="ECO:0000256" key="1">
    <source>
        <dbReference type="SAM" id="MobiDB-lite"/>
    </source>
</evidence>
<protein>
    <submittedName>
        <fullName evidence="3">Uncharacterized protein</fullName>
    </submittedName>
</protein>
<sequence>MNFKILIIYLLFASVLFELIECGNEKDGKEKGRKKKETKGQGSSGEANQQQLVYVDPQEVNRLVTSLQESQRNYQNLNVYSELRKKEQEKIFENHNKISRLESKEFTKKLKNMLTENNRETKELIEENVKAFKEHLAQTFCQPSTNRHFAIQQIDILPTFTNRHFANHPQIDILPMRLMKKEKGIAIEEPRGSSRPERAQTKGKGKAIATEGLPVEEMVRRGLVNPHELGYQFLTQRPLSVAPLQYGQQNLGTPSVIVHSYSQQIPSGPTHPIQQAWSNLQQQSRMQTNPETGSQSSRQFRPILHRLTTQMSQQPQMETTSPFGGMPQQGLIDFEAQTNQGQRGRGGRGTRRRRIYSKRKRIETKKLMSSVKKNKS</sequence>
<feature type="region of interest" description="Disordered" evidence="1">
    <location>
        <begin position="26"/>
        <end position="51"/>
    </location>
</feature>
<name>A0A8S9ZL09_9BILA</name>
<proteinExistence type="predicted"/>
<organism evidence="3 4">
    <name type="scientific">Meloidogyne graminicola</name>
    <dbReference type="NCBI Taxonomy" id="189291"/>
    <lineage>
        <taxon>Eukaryota</taxon>
        <taxon>Metazoa</taxon>
        <taxon>Ecdysozoa</taxon>
        <taxon>Nematoda</taxon>
        <taxon>Chromadorea</taxon>
        <taxon>Rhabditida</taxon>
        <taxon>Tylenchina</taxon>
        <taxon>Tylenchomorpha</taxon>
        <taxon>Tylenchoidea</taxon>
        <taxon>Meloidogynidae</taxon>
        <taxon>Meloidogyninae</taxon>
        <taxon>Meloidogyne</taxon>
    </lineage>
</organism>
<keyword evidence="2" id="KW-0732">Signal</keyword>
<gene>
    <name evidence="3" type="ORF">Mgra_00006445</name>
</gene>
<feature type="region of interest" description="Disordered" evidence="1">
    <location>
        <begin position="328"/>
        <end position="376"/>
    </location>
</feature>
<accession>A0A8S9ZL09</accession>
<feature type="signal peptide" evidence="2">
    <location>
        <begin position="1"/>
        <end position="22"/>
    </location>
</feature>
<evidence type="ECO:0000313" key="3">
    <source>
        <dbReference type="EMBL" id="KAF7634147.1"/>
    </source>
</evidence>
<dbReference type="AlphaFoldDB" id="A0A8S9ZL09"/>
<dbReference type="Proteomes" id="UP000605970">
    <property type="component" value="Unassembled WGS sequence"/>
</dbReference>
<evidence type="ECO:0000256" key="2">
    <source>
        <dbReference type="SAM" id="SignalP"/>
    </source>
</evidence>